<name>A0ABT1VZU9_9PROT</name>
<dbReference type="InterPro" id="IPR027417">
    <property type="entry name" value="P-loop_NTPase"/>
</dbReference>
<dbReference type="Gene3D" id="3.40.50.300">
    <property type="entry name" value="P-loop containing nucleotide triphosphate hydrolases"/>
    <property type="match status" value="1"/>
</dbReference>
<keyword evidence="7 10" id="KW-0234">DNA repair</keyword>
<dbReference type="Pfam" id="PF05190">
    <property type="entry name" value="MutS_IV"/>
    <property type="match status" value="1"/>
</dbReference>
<dbReference type="PROSITE" id="PS00486">
    <property type="entry name" value="DNA_MISMATCH_REPAIR_2"/>
    <property type="match status" value="1"/>
</dbReference>
<dbReference type="Pfam" id="PF05192">
    <property type="entry name" value="MutS_III"/>
    <property type="match status" value="1"/>
</dbReference>
<dbReference type="InterPro" id="IPR007695">
    <property type="entry name" value="DNA_mismatch_repair_MutS-lik_N"/>
</dbReference>
<keyword evidence="3 10" id="KW-0547">Nucleotide-binding</keyword>
<dbReference type="InterPro" id="IPR007696">
    <property type="entry name" value="DNA_mismatch_repair_MutS_core"/>
</dbReference>
<dbReference type="Pfam" id="PF00488">
    <property type="entry name" value="MutS_V"/>
    <property type="match status" value="1"/>
</dbReference>
<comment type="caution">
    <text evidence="12">The sequence shown here is derived from an EMBL/GenBank/DDBJ whole genome shotgun (WGS) entry which is preliminary data.</text>
</comment>
<evidence type="ECO:0000313" key="12">
    <source>
        <dbReference type="EMBL" id="MCQ8240900.1"/>
    </source>
</evidence>
<feature type="domain" description="DNA mismatch repair proteins mutS family" evidence="11">
    <location>
        <begin position="694"/>
        <end position="710"/>
    </location>
</feature>
<dbReference type="InterPro" id="IPR045076">
    <property type="entry name" value="MutS"/>
</dbReference>
<dbReference type="InterPro" id="IPR036678">
    <property type="entry name" value="MutS_con_dom_sf"/>
</dbReference>
<keyword evidence="4 10" id="KW-0227">DNA damage</keyword>
<dbReference type="PIRSF" id="PIRSF037677">
    <property type="entry name" value="DNA_mis_repair_Msh6"/>
    <property type="match status" value="1"/>
</dbReference>
<comment type="similarity">
    <text evidence="1 10">Belongs to the DNA mismatch repair MutS family.</text>
</comment>
<dbReference type="RefSeq" id="WP_422919944.1">
    <property type="nucleotide sequence ID" value="NZ_JAMZEJ010000005.1"/>
</dbReference>
<keyword evidence="13" id="KW-1185">Reference proteome</keyword>
<dbReference type="NCBIfam" id="NF003810">
    <property type="entry name" value="PRK05399.1"/>
    <property type="match status" value="1"/>
</dbReference>
<evidence type="ECO:0000256" key="6">
    <source>
        <dbReference type="ARBA" id="ARBA00023125"/>
    </source>
</evidence>
<dbReference type="SMART" id="SM00533">
    <property type="entry name" value="MUTSd"/>
    <property type="match status" value="1"/>
</dbReference>
<dbReference type="InterPro" id="IPR000432">
    <property type="entry name" value="DNA_mismatch_repair_MutS_C"/>
</dbReference>
<organism evidence="12 13">
    <name type="scientific">Rhizosaccharibacter radicis</name>
    <dbReference type="NCBI Taxonomy" id="2782605"/>
    <lineage>
        <taxon>Bacteria</taxon>
        <taxon>Pseudomonadati</taxon>
        <taxon>Pseudomonadota</taxon>
        <taxon>Alphaproteobacteria</taxon>
        <taxon>Acetobacterales</taxon>
        <taxon>Acetobacteraceae</taxon>
        <taxon>Rhizosaccharibacter</taxon>
    </lineage>
</organism>
<evidence type="ECO:0000256" key="3">
    <source>
        <dbReference type="ARBA" id="ARBA00022741"/>
    </source>
</evidence>
<dbReference type="SUPFAM" id="SSF48334">
    <property type="entry name" value="DNA repair protein MutS, domain III"/>
    <property type="match status" value="1"/>
</dbReference>
<dbReference type="InterPro" id="IPR016151">
    <property type="entry name" value="DNA_mismatch_repair_MutS_N"/>
</dbReference>
<dbReference type="Gene3D" id="3.30.420.110">
    <property type="entry name" value="MutS, connector domain"/>
    <property type="match status" value="1"/>
</dbReference>
<dbReference type="Pfam" id="PF01624">
    <property type="entry name" value="MutS_I"/>
    <property type="match status" value="1"/>
</dbReference>
<protein>
    <recommendedName>
        <fullName evidence="2 9">DNA mismatch repair protein MutS</fullName>
    </recommendedName>
</protein>
<dbReference type="SMART" id="SM00534">
    <property type="entry name" value="MUTSac"/>
    <property type="match status" value="1"/>
</dbReference>
<dbReference type="PANTHER" id="PTHR11361:SF34">
    <property type="entry name" value="DNA MISMATCH REPAIR PROTEIN MSH1, MITOCHONDRIAL"/>
    <property type="match status" value="1"/>
</dbReference>
<evidence type="ECO:0000256" key="2">
    <source>
        <dbReference type="ARBA" id="ARBA00021982"/>
    </source>
</evidence>
<dbReference type="InterPro" id="IPR007860">
    <property type="entry name" value="DNA_mmatch_repair_MutS_con_dom"/>
</dbReference>
<evidence type="ECO:0000256" key="4">
    <source>
        <dbReference type="ARBA" id="ARBA00022763"/>
    </source>
</evidence>
<dbReference type="NCBIfam" id="TIGR01070">
    <property type="entry name" value="mutS1"/>
    <property type="match status" value="1"/>
</dbReference>
<evidence type="ECO:0000259" key="11">
    <source>
        <dbReference type="PROSITE" id="PS00486"/>
    </source>
</evidence>
<dbReference type="InterPro" id="IPR017261">
    <property type="entry name" value="DNA_mismatch_repair_MutS/MSH"/>
</dbReference>
<dbReference type="InterPro" id="IPR007861">
    <property type="entry name" value="DNA_mismatch_repair_MutS_clamp"/>
</dbReference>
<sequence length="884" mass="94356">MAQWFTLKAEHPDALLFFRMGDFYELFFSDAEAAASALDIALTARGTHAGEPIPMCGVPVTAAPAYLPRLIRRGFRVAVAEQTEAARKPGSGAKGPLARAVVRLITAGTLTEDEMLEASRPNLLLAVAIVADRTLGASFIDISTGSFETAALRDAGALMELLGRLDPAEILAPAGLPLGDHEHKRAPQQLAPDPEAARKRVARLFGVANLDAFGSFSDAEAIAAAVALDYVRRAQAGRLPRLSHPIAAAETGLMGLDPATRTSLELLRARDGGTGHTLFSATCRTVTATGSRLLGRWLSAPLCDLAALQQRQAAWRFLQDQPRRTALLRTILRGAPDLARALGRLSLGRGQPRDLEAVRQALRCGRESAAALGEEPPSSALPVLLRQAHDRCERGTALEELLGRALAAELPARLEDGGAIAAGFDGELDAQRHLRDDGRRLLAALQLDYAQCFGVASLKIRHHQQLGYVIEMSAAAARGVRTDIPPAGRQDRLLLFRQGTASLSRFSTPELSDLDRRIAEAAGEAERRERLVFDTLVAQVLADPSLPALAESLALLDVAQSCATLAAGGQWCCPQLREDAGFLLKGARHPVVEAALPRGERFTPNDCDLSPGRRVMLLTGPNMAGKSTFLRQAALAVVLAQAGLPVPAVEARIGLVDRLFSRVGAADDLARGRSTFMVEMTEAAAILHQAGPRSLVVVDEIGRGTATLDGLAIAWAVLEAIHGQLRSRAIFATHFHELAELAESLPALRPHTMSVREWKGEVVFRHEVVDGVAGRSWGVHVARLAGVPEPVVRRAARLLAELERTRALTAPALPLFAQAEPRGEQGAPEADEVPPPLRAVLDALDPDVLTPREALAALYRLKALLADSDGESESPVPAITPALS</sequence>
<proteinExistence type="inferred from homology"/>
<dbReference type="InterPro" id="IPR036187">
    <property type="entry name" value="DNA_mismatch_repair_MutS_sf"/>
</dbReference>
<evidence type="ECO:0000256" key="1">
    <source>
        <dbReference type="ARBA" id="ARBA00006271"/>
    </source>
</evidence>
<keyword evidence="5" id="KW-0067">ATP-binding</keyword>
<keyword evidence="6 10" id="KW-0238">DNA-binding</keyword>
<dbReference type="SUPFAM" id="SSF52540">
    <property type="entry name" value="P-loop containing nucleoside triphosphate hydrolases"/>
    <property type="match status" value="1"/>
</dbReference>
<dbReference type="Proteomes" id="UP001524547">
    <property type="component" value="Unassembled WGS sequence"/>
</dbReference>
<dbReference type="Gene3D" id="1.10.1420.10">
    <property type="match status" value="2"/>
</dbReference>
<evidence type="ECO:0000256" key="5">
    <source>
        <dbReference type="ARBA" id="ARBA00022840"/>
    </source>
</evidence>
<dbReference type="SUPFAM" id="SSF55271">
    <property type="entry name" value="DNA repair protein MutS, domain I"/>
    <property type="match status" value="1"/>
</dbReference>
<evidence type="ECO:0000256" key="8">
    <source>
        <dbReference type="ARBA" id="ARBA00024647"/>
    </source>
</evidence>
<dbReference type="InterPro" id="IPR005748">
    <property type="entry name" value="DNA_mismatch_repair_MutS"/>
</dbReference>
<evidence type="ECO:0000256" key="10">
    <source>
        <dbReference type="RuleBase" id="RU003756"/>
    </source>
</evidence>
<dbReference type="EMBL" id="JAMZEJ010000005">
    <property type="protein sequence ID" value="MCQ8240900.1"/>
    <property type="molecule type" value="Genomic_DNA"/>
</dbReference>
<comment type="function">
    <text evidence="8">This protein is involved in the repair of mismatches in DNA. It is possible that it carries out the mismatch recognition step. This protein has a weak ATPase activity.</text>
</comment>
<evidence type="ECO:0000256" key="7">
    <source>
        <dbReference type="ARBA" id="ARBA00023204"/>
    </source>
</evidence>
<dbReference type="Pfam" id="PF05188">
    <property type="entry name" value="MutS_II"/>
    <property type="match status" value="1"/>
</dbReference>
<dbReference type="PANTHER" id="PTHR11361">
    <property type="entry name" value="DNA MISMATCH REPAIR PROTEIN MUTS FAMILY MEMBER"/>
    <property type="match status" value="1"/>
</dbReference>
<accession>A0ABT1VZU9</accession>
<evidence type="ECO:0000256" key="9">
    <source>
        <dbReference type="NCBIfam" id="TIGR01070"/>
    </source>
</evidence>
<gene>
    <name evidence="12" type="primary">mutS</name>
    <name evidence="12" type="ORF">NFI88_08640</name>
</gene>
<evidence type="ECO:0000313" key="13">
    <source>
        <dbReference type="Proteomes" id="UP001524547"/>
    </source>
</evidence>
<dbReference type="Gene3D" id="6.10.140.430">
    <property type="match status" value="1"/>
</dbReference>
<reference evidence="12 13" key="1">
    <citation type="submission" date="2022-06" db="EMBL/GenBank/DDBJ databases">
        <title>Rhizosaccharibacter gen. nov. sp. nov. KSS12, endophytic bacteria isolated from sugarcane.</title>
        <authorList>
            <person name="Pitiwittayakul N."/>
        </authorList>
    </citation>
    <scope>NUCLEOTIDE SEQUENCE [LARGE SCALE GENOMIC DNA]</scope>
    <source>
        <strain evidence="12 13">KSS12</strain>
    </source>
</reference>
<dbReference type="Gene3D" id="3.40.1170.10">
    <property type="entry name" value="DNA repair protein MutS, domain I"/>
    <property type="match status" value="1"/>
</dbReference>
<dbReference type="SUPFAM" id="SSF53150">
    <property type="entry name" value="DNA repair protein MutS, domain II"/>
    <property type="match status" value="1"/>
</dbReference>